<reference evidence="2" key="2">
    <citation type="submission" date="2015-01" db="EMBL/GenBank/DDBJ databases">
        <title>Evolutionary Origins and Diversification of the Mycorrhizal Mutualists.</title>
        <authorList>
            <consortium name="DOE Joint Genome Institute"/>
            <consortium name="Mycorrhizal Genomics Consortium"/>
            <person name="Kohler A."/>
            <person name="Kuo A."/>
            <person name="Nagy L.G."/>
            <person name="Floudas D."/>
            <person name="Copeland A."/>
            <person name="Barry K.W."/>
            <person name="Cichocki N."/>
            <person name="Veneault-Fourrey C."/>
            <person name="LaButti K."/>
            <person name="Lindquist E.A."/>
            <person name="Lipzen A."/>
            <person name="Lundell T."/>
            <person name="Morin E."/>
            <person name="Murat C."/>
            <person name="Riley R."/>
            <person name="Ohm R."/>
            <person name="Sun H."/>
            <person name="Tunlid A."/>
            <person name="Henrissat B."/>
            <person name="Grigoriev I.V."/>
            <person name="Hibbett D.S."/>
            <person name="Martin F."/>
        </authorList>
    </citation>
    <scope>NUCLEOTIDE SEQUENCE [LARGE SCALE GENOMIC DNA]</scope>
    <source>
        <strain evidence="2">Marx 270</strain>
    </source>
</reference>
<evidence type="ECO:0000313" key="1">
    <source>
        <dbReference type="EMBL" id="KIO02054.1"/>
    </source>
</evidence>
<sequence>MDGLTQSYSLEQLFTQRAFSQLGFVDLVSTLGAERGLPFLDTFIMVEIRSTTRCE</sequence>
<proteinExistence type="predicted"/>
<reference evidence="1 2" key="1">
    <citation type="submission" date="2014-04" db="EMBL/GenBank/DDBJ databases">
        <authorList>
            <consortium name="DOE Joint Genome Institute"/>
            <person name="Kuo A."/>
            <person name="Kohler A."/>
            <person name="Costa M.D."/>
            <person name="Nagy L.G."/>
            <person name="Floudas D."/>
            <person name="Copeland A."/>
            <person name="Barry K.W."/>
            <person name="Cichocki N."/>
            <person name="Veneault-Fourrey C."/>
            <person name="LaButti K."/>
            <person name="Lindquist E.A."/>
            <person name="Lipzen A."/>
            <person name="Lundell T."/>
            <person name="Morin E."/>
            <person name="Murat C."/>
            <person name="Sun H."/>
            <person name="Tunlid A."/>
            <person name="Henrissat B."/>
            <person name="Grigoriev I.V."/>
            <person name="Hibbett D.S."/>
            <person name="Martin F."/>
            <person name="Nordberg H.P."/>
            <person name="Cantor M.N."/>
            <person name="Hua S.X."/>
        </authorList>
    </citation>
    <scope>NUCLEOTIDE SEQUENCE [LARGE SCALE GENOMIC DNA]</scope>
    <source>
        <strain evidence="1 2">Marx 270</strain>
    </source>
</reference>
<evidence type="ECO:0000313" key="2">
    <source>
        <dbReference type="Proteomes" id="UP000054217"/>
    </source>
</evidence>
<name>A0A0C3P442_PISTI</name>
<dbReference type="HOGENOM" id="CLU_3033378_0_0_1"/>
<keyword evidence="2" id="KW-1185">Reference proteome</keyword>
<gene>
    <name evidence="1" type="ORF">M404DRAFT_1002496</name>
</gene>
<accession>A0A0C3P442</accession>
<dbReference type="Proteomes" id="UP000054217">
    <property type="component" value="Unassembled WGS sequence"/>
</dbReference>
<protein>
    <submittedName>
        <fullName evidence="1">Uncharacterized protein</fullName>
    </submittedName>
</protein>
<organism evidence="1 2">
    <name type="scientific">Pisolithus tinctorius Marx 270</name>
    <dbReference type="NCBI Taxonomy" id="870435"/>
    <lineage>
        <taxon>Eukaryota</taxon>
        <taxon>Fungi</taxon>
        <taxon>Dikarya</taxon>
        <taxon>Basidiomycota</taxon>
        <taxon>Agaricomycotina</taxon>
        <taxon>Agaricomycetes</taxon>
        <taxon>Agaricomycetidae</taxon>
        <taxon>Boletales</taxon>
        <taxon>Sclerodermatineae</taxon>
        <taxon>Pisolithaceae</taxon>
        <taxon>Pisolithus</taxon>
    </lineage>
</organism>
<dbReference type="EMBL" id="KN831983">
    <property type="protein sequence ID" value="KIO02054.1"/>
    <property type="molecule type" value="Genomic_DNA"/>
</dbReference>
<dbReference type="AlphaFoldDB" id="A0A0C3P442"/>
<dbReference type="InParanoid" id="A0A0C3P442"/>